<evidence type="ECO:0000313" key="3">
    <source>
        <dbReference type="RefSeq" id="XP_019847721.2"/>
    </source>
</evidence>
<evidence type="ECO:0000313" key="2">
    <source>
        <dbReference type="Proteomes" id="UP001652620"/>
    </source>
</evidence>
<proteinExistence type="predicted"/>
<organism evidence="2 3">
    <name type="scientific">Bactrocera dorsalis</name>
    <name type="common">Oriental fruit fly</name>
    <name type="synonym">Dacus dorsalis</name>
    <dbReference type="NCBI Taxonomy" id="27457"/>
    <lineage>
        <taxon>Eukaryota</taxon>
        <taxon>Metazoa</taxon>
        <taxon>Ecdysozoa</taxon>
        <taxon>Arthropoda</taxon>
        <taxon>Hexapoda</taxon>
        <taxon>Insecta</taxon>
        <taxon>Pterygota</taxon>
        <taxon>Neoptera</taxon>
        <taxon>Endopterygota</taxon>
        <taxon>Diptera</taxon>
        <taxon>Brachycera</taxon>
        <taxon>Muscomorpha</taxon>
        <taxon>Tephritoidea</taxon>
        <taxon>Tephritidae</taxon>
        <taxon>Bactrocera</taxon>
        <taxon>Bactrocera</taxon>
    </lineage>
</organism>
<dbReference type="RefSeq" id="XP_019847721.2">
    <property type="nucleotide sequence ID" value="XM_019992162.2"/>
</dbReference>
<name>A0A6J0RP11_BACDO</name>
<dbReference type="InterPro" id="IPR005520">
    <property type="entry name" value="Attacin_N"/>
</dbReference>
<reference evidence="3" key="1">
    <citation type="submission" date="2025-08" db="UniProtKB">
        <authorList>
            <consortium name="RefSeq"/>
        </authorList>
    </citation>
    <scope>IDENTIFICATION</scope>
    <source>
        <tissue evidence="3">Adult</tissue>
    </source>
</reference>
<keyword evidence="2" id="KW-1185">Reference proteome</keyword>
<protein>
    <submittedName>
        <fullName evidence="3">Attacin-A-like</fullName>
    </submittedName>
</protein>
<feature type="domain" description="Attacin N-terminal" evidence="1">
    <location>
        <begin position="11"/>
        <end position="57"/>
    </location>
</feature>
<dbReference type="InParanoid" id="A0A6J0RP11"/>
<dbReference type="Proteomes" id="UP001652620">
    <property type="component" value="Chromosome 3"/>
</dbReference>
<accession>A0A6J0RP11</accession>
<dbReference type="Pfam" id="PF03768">
    <property type="entry name" value="Attacin_N"/>
    <property type="match status" value="1"/>
</dbReference>
<dbReference type="KEGG" id="bdr:109579909"/>
<dbReference type="GO" id="GO:0005576">
    <property type="term" value="C:extracellular region"/>
    <property type="evidence" value="ECO:0007669"/>
    <property type="project" value="InterPro"/>
</dbReference>
<dbReference type="AlphaFoldDB" id="A0A6J0RP11"/>
<gene>
    <name evidence="3" type="primary">LOC109579909</name>
</gene>
<evidence type="ECO:0000259" key="1">
    <source>
        <dbReference type="Pfam" id="PF03768"/>
    </source>
</evidence>
<dbReference type="GeneID" id="109579909"/>
<sequence length="107" mass="10989">MRVRCVRLEAVKGTGTSNANVIASVSAAGNTKGGPVTTSGSLAANLHRLGASISKEHIPGYGTTLTKSASASVLLNKNNSLDGSVFKSNSKLANGIGFEKNGFVRWL</sequence>